<protein>
    <recommendedName>
        <fullName evidence="1">DNA mimic protein DMP19 C-terminal domain-containing protein</fullName>
    </recommendedName>
</protein>
<feature type="domain" description="DNA mimic protein DMP19 C-terminal" evidence="1">
    <location>
        <begin position="73"/>
        <end position="185"/>
    </location>
</feature>
<proteinExistence type="predicted"/>
<dbReference type="AlphaFoldDB" id="A0A1H9GN66"/>
<organism evidence="2 3">
    <name type="scientific">Treponema bryantii</name>
    <dbReference type="NCBI Taxonomy" id="163"/>
    <lineage>
        <taxon>Bacteria</taxon>
        <taxon>Pseudomonadati</taxon>
        <taxon>Spirochaetota</taxon>
        <taxon>Spirochaetia</taxon>
        <taxon>Spirochaetales</taxon>
        <taxon>Treponemataceae</taxon>
        <taxon>Treponema</taxon>
    </lineage>
</organism>
<reference evidence="2 3" key="1">
    <citation type="submission" date="2016-10" db="EMBL/GenBank/DDBJ databases">
        <authorList>
            <person name="de Groot N.N."/>
        </authorList>
    </citation>
    <scope>NUCLEOTIDE SEQUENCE [LARGE SCALE GENOMIC DNA]</scope>
    <source>
        <strain evidence="2 3">B25</strain>
    </source>
</reference>
<dbReference type="Gene3D" id="1.20.1420.60">
    <property type="match status" value="1"/>
</dbReference>
<evidence type="ECO:0000313" key="3">
    <source>
        <dbReference type="Proteomes" id="UP000182360"/>
    </source>
</evidence>
<name>A0A1H9GN66_9SPIR</name>
<dbReference type="RefSeq" id="WP_177177743.1">
    <property type="nucleotide sequence ID" value="NZ_FOFU01000005.1"/>
</dbReference>
<sequence>MFWGNDLGNWKEYESLNKKTLFGNEEYWKKYIGISATLAKEIPQAFLYEVVCCYSYYVIGNSENEEMRQKFLELPEILRYTMLIGLYEGEINNGGFAQFYDNIGYIVFELQKGLKFFGLKKNKKLIDKSISLIKKRIDISNYYELCSKEELPLDEIDDELSKLDDRFYEYPEDFTEIINSYLDKNREQLITIK</sequence>
<evidence type="ECO:0000259" key="1">
    <source>
        <dbReference type="Pfam" id="PF14300"/>
    </source>
</evidence>
<keyword evidence="3" id="KW-1185">Reference proteome</keyword>
<evidence type="ECO:0000313" key="2">
    <source>
        <dbReference type="EMBL" id="SEQ51582.1"/>
    </source>
</evidence>
<dbReference type="Pfam" id="PF14300">
    <property type="entry name" value="DMP19"/>
    <property type="match status" value="1"/>
</dbReference>
<dbReference type="InterPro" id="IPR025402">
    <property type="entry name" value="DMP19_C"/>
</dbReference>
<dbReference type="EMBL" id="FOFU01000005">
    <property type="protein sequence ID" value="SEQ51582.1"/>
    <property type="molecule type" value="Genomic_DNA"/>
</dbReference>
<accession>A0A1H9GN66</accession>
<dbReference type="Proteomes" id="UP000182360">
    <property type="component" value="Unassembled WGS sequence"/>
</dbReference>
<gene>
    <name evidence="2" type="ORF">SAMN04487977_10572</name>
</gene>